<sequence length="141" mass="15633">LPESGVVRHVHMAHDLFRVLLARCQDLQAGGHLHLHRCVDALLRRLGLRPLPGDGQPGEQVRPDSVAVRQLLLRGHARPHGALRLHGPALHVLLRVLPQQPDRADAPRARARARPPRGGQRVRSCRARWLTCSRGRLASLG</sequence>
<organism evidence="2 3">
    <name type="scientific">Prorocentrum cordatum</name>
    <dbReference type="NCBI Taxonomy" id="2364126"/>
    <lineage>
        <taxon>Eukaryota</taxon>
        <taxon>Sar</taxon>
        <taxon>Alveolata</taxon>
        <taxon>Dinophyceae</taxon>
        <taxon>Prorocentrales</taxon>
        <taxon>Prorocentraceae</taxon>
        <taxon>Prorocentrum</taxon>
    </lineage>
</organism>
<accession>A0ABN9R7H0</accession>
<feature type="non-terminal residue" evidence="2">
    <location>
        <position position="1"/>
    </location>
</feature>
<protein>
    <submittedName>
        <fullName evidence="2">Uncharacterized protein</fullName>
    </submittedName>
</protein>
<name>A0ABN9R7H0_9DINO</name>
<proteinExistence type="predicted"/>
<dbReference type="Proteomes" id="UP001189429">
    <property type="component" value="Unassembled WGS sequence"/>
</dbReference>
<gene>
    <name evidence="2" type="ORF">PCOR1329_LOCUS18320</name>
</gene>
<feature type="region of interest" description="Disordered" evidence="1">
    <location>
        <begin position="101"/>
        <end position="120"/>
    </location>
</feature>
<comment type="caution">
    <text evidence="2">The sequence shown here is derived from an EMBL/GenBank/DDBJ whole genome shotgun (WGS) entry which is preliminary data.</text>
</comment>
<keyword evidence="3" id="KW-1185">Reference proteome</keyword>
<evidence type="ECO:0000313" key="2">
    <source>
        <dbReference type="EMBL" id="CAK0814817.1"/>
    </source>
</evidence>
<dbReference type="EMBL" id="CAUYUJ010005753">
    <property type="protein sequence ID" value="CAK0814817.1"/>
    <property type="molecule type" value="Genomic_DNA"/>
</dbReference>
<evidence type="ECO:0000313" key="3">
    <source>
        <dbReference type="Proteomes" id="UP001189429"/>
    </source>
</evidence>
<reference evidence="2" key="1">
    <citation type="submission" date="2023-10" db="EMBL/GenBank/DDBJ databases">
        <authorList>
            <person name="Chen Y."/>
            <person name="Shah S."/>
            <person name="Dougan E. K."/>
            <person name="Thang M."/>
            <person name="Chan C."/>
        </authorList>
    </citation>
    <scope>NUCLEOTIDE SEQUENCE [LARGE SCALE GENOMIC DNA]</scope>
</reference>
<evidence type="ECO:0000256" key="1">
    <source>
        <dbReference type="SAM" id="MobiDB-lite"/>
    </source>
</evidence>